<dbReference type="PANTHER" id="PTHR32196">
    <property type="entry name" value="ABC TRANSPORTER PERMEASE PROTEIN YPHD-RELATED-RELATED"/>
    <property type="match status" value="1"/>
</dbReference>
<evidence type="ECO:0000256" key="4">
    <source>
        <dbReference type="ARBA" id="ARBA00022989"/>
    </source>
</evidence>
<feature type="transmembrane region" description="Helical" evidence="7">
    <location>
        <begin position="315"/>
        <end position="332"/>
    </location>
</feature>
<protein>
    <submittedName>
        <fullName evidence="8">Putative Ribose transport system permease protein RbsC</fullName>
    </submittedName>
</protein>
<dbReference type="GO" id="GO:0022857">
    <property type="term" value="F:transmembrane transporter activity"/>
    <property type="evidence" value="ECO:0007669"/>
    <property type="project" value="InterPro"/>
</dbReference>
<reference evidence="8" key="1">
    <citation type="submission" date="2017-02" db="EMBL/GenBank/DDBJ databases">
        <authorList>
            <person name="Regsiter A."/>
            <person name="William W."/>
        </authorList>
    </citation>
    <scope>NUCLEOTIDE SEQUENCE</scope>
    <source>
        <strain evidence="8">BdmA 4</strain>
    </source>
</reference>
<feature type="transmembrane region" description="Helical" evidence="7">
    <location>
        <begin position="165"/>
        <end position="184"/>
    </location>
</feature>
<feature type="transmembrane region" description="Helical" evidence="7">
    <location>
        <begin position="52"/>
        <end position="75"/>
    </location>
</feature>
<feature type="region of interest" description="Disordered" evidence="6">
    <location>
        <begin position="1"/>
        <end position="27"/>
    </location>
</feature>
<feature type="transmembrane region" description="Helical" evidence="7">
    <location>
        <begin position="132"/>
        <end position="153"/>
    </location>
</feature>
<dbReference type="PANTHER" id="PTHR32196:SF72">
    <property type="entry name" value="RIBOSE IMPORT PERMEASE PROTEIN RBSC"/>
    <property type="match status" value="1"/>
</dbReference>
<dbReference type="InterPro" id="IPR001851">
    <property type="entry name" value="ABC_transp_permease"/>
</dbReference>
<keyword evidence="2" id="KW-1003">Cell membrane</keyword>
<sequence>MADKGRPLAGIPGGGSPSSKGPSSISDQTRGGFFQTTFGRQTAFGQFTARNWALLFLILMIVIFSFAGPGFFDIVNFQNIIHLSTGTFLLAAAETLVVITGGIDLSIGYVYGLASVLGAKVMQILGAGGMPVPLVIVLGSLAALLVSILPGLGNGVLITRFKVPPFIATMGMWGICNGVTLFLSDGFMPVMGAPSQINDIGNSYFLYIDPSKTVSFFSKPPYITLTSIRNIRRLIPNSLFLTLLVLFILGFVMSRTRFGRHTYAIGGSMDAAVRAGINVDRHLVMIYVISSFVSGIAGLFNLFQTGIGNYTPSGANYELMAVAAVVIGGASLTGGKGRIMGTAVGVLVLAVLENGLQIAGISAFYRYIGVGVLLTIAVIIDRAFPDMF</sequence>
<evidence type="ECO:0000256" key="2">
    <source>
        <dbReference type="ARBA" id="ARBA00022475"/>
    </source>
</evidence>
<keyword evidence="5 7" id="KW-0472">Membrane</keyword>
<keyword evidence="3 7" id="KW-0812">Transmembrane</keyword>
<evidence type="ECO:0000256" key="3">
    <source>
        <dbReference type="ARBA" id="ARBA00022692"/>
    </source>
</evidence>
<evidence type="ECO:0000256" key="1">
    <source>
        <dbReference type="ARBA" id="ARBA00004651"/>
    </source>
</evidence>
<dbReference type="Pfam" id="PF02653">
    <property type="entry name" value="BPD_transp_2"/>
    <property type="match status" value="1"/>
</dbReference>
<gene>
    <name evidence="8" type="ORF">SPIRO4BDMA_50589</name>
</gene>
<dbReference type="GO" id="GO:0005886">
    <property type="term" value="C:plasma membrane"/>
    <property type="evidence" value="ECO:0007669"/>
    <property type="project" value="UniProtKB-SubCell"/>
</dbReference>
<feature type="transmembrane region" description="Helical" evidence="7">
    <location>
        <begin position="87"/>
        <end position="112"/>
    </location>
</feature>
<feature type="transmembrane region" description="Helical" evidence="7">
    <location>
        <begin position="284"/>
        <end position="303"/>
    </location>
</feature>
<name>A0A3P3XSF5_9SPIR</name>
<feature type="compositionally biased region" description="Low complexity" evidence="6">
    <location>
        <begin position="17"/>
        <end position="26"/>
    </location>
</feature>
<comment type="subcellular location">
    <subcellularLocation>
        <location evidence="1">Cell membrane</location>
        <topology evidence="1">Multi-pass membrane protein</topology>
    </subcellularLocation>
</comment>
<organism evidence="8">
    <name type="scientific">uncultured spirochete</name>
    <dbReference type="NCBI Taxonomy" id="156406"/>
    <lineage>
        <taxon>Bacteria</taxon>
        <taxon>Pseudomonadati</taxon>
        <taxon>Spirochaetota</taxon>
        <taxon>Spirochaetia</taxon>
        <taxon>Spirochaetales</taxon>
        <taxon>environmental samples</taxon>
    </lineage>
</organism>
<evidence type="ECO:0000256" key="6">
    <source>
        <dbReference type="SAM" id="MobiDB-lite"/>
    </source>
</evidence>
<evidence type="ECO:0000256" key="7">
    <source>
        <dbReference type="SAM" id="Phobius"/>
    </source>
</evidence>
<proteinExistence type="predicted"/>
<keyword evidence="4 7" id="KW-1133">Transmembrane helix</keyword>
<feature type="transmembrane region" description="Helical" evidence="7">
    <location>
        <begin position="339"/>
        <end position="358"/>
    </location>
</feature>
<accession>A0A3P3XSF5</accession>
<feature type="transmembrane region" description="Helical" evidence="7">
    <location>
        <begin position="364"/>
        <end position="384"/>
    </location>
</feature>
<evidence type="ECO:0000313" key="8">
    <source>
        <dbReference type="EMBL" id="SLM19074.1"/>
    </source>
</evidence>
<dbReference type="CDD" id="cd06579">
    <property type="entry name" value="TM_PBP1_transp_AraH_like"/>
    <property type="match status" value="1"/>
</dbReference>
<dbReference type="EMBL" id="FWDO01000005">
    <property type="protein sequence ID" value="SLM19074.1"/>
    <property type="molecule type" value="Genomic_DNA"/>
</dbReference>
<feature type="transmembrane region" description="Helical" evidence="7">
    <location>
        <begin position="234"/>
        <end position="253"/>
    </location>
</feature>
<dbReference type="AlphaFoldDB" id="A0A3P3XSF5"/>
<evidence type="ECO:0000256" key="5">
    <source>
        <dbReference type="ARBA" id="ARBA00023136"/>
    </source>
</evidence>